<dbReference type="EMBL" id="OUUZ01000013">
    <property type="protein sequence ID" value="SPQ24555.1"/>
    <property type="molecule type" value="Genomic_DNA"/>
</dbReference>
<dbReference type="AlphaFoldDB" id="A0A3S4AWA0"/>
<name>A0A3S4AWA0_9PEZI</name>
<dbReference type="Proteomes" id="UP000289323">
    <property type="component" value="Unassembled WGS sequence"/>
</dbReference>
<reference evidence="1 2" key="1">
    <citation type="submission" date="2018-04" db="EMBL/GenBank/DDBJ databases">
        <authorList>
            <person name="Huttner S."/>
            <person name="Dainat J."/>
        </authorList>
    </citation>
    <scope>NUCLEOTIDE SEQUENCE [LARGE SCALE GENOMIC DNA]</scope>
</reference>
<accession>A0A3S4AWA0</accession>
<protein>
    <submittedName>
        <fullName evidence="1">Cb79ae50-02c3-492e-a2cf-67471e8a0890</fullName>
    </submittedName>
</protein>
<sequence length="84" mass="9484">MSWIRANGKLDGGRLGMRERPQVDVVLLEVELDLTVADARASGLFGLLGEDRAVLVPLSDRCRLERLFKVQDRRLWGPDLRLAL</sequence>
<evidence type="ECO:0000313" key="1">
    <source>
        <dbReference type="EMBL" id="SPQ24555.1"/>
    </source>
</evidence>
<evidence type="ECO:0000313" key="2">
    <source>
        <dbReference type="Proteomes" id="UP000289323"/>
    </source>
</evidence>
<proteinExistence type="predicted"/>
<organism evidence="1 2">
    <name type="scientific">Thermothielavioides terrestris</name>
    <dbReference type="NCBI Taxonomy" id="2587410"/>
    <lineage>
        <taxon>Eukaryota</taxon>
        <taxon>Fungi</taxon>
        <taxon>Dikarya</taxon>
        <taxon>Ascomycota</taxon>
        <taxon>Pezizomycotina</taxon>
        <taxon>Sordariomycetes</taxon>
        <taxon>Sordariomycetidae</taxon>
        <taxon>Sordariales</taxon>
        <taxon>Chaetomiaceae</taxon>
        <taxon>Thermothielavioides</taxon>
    </lineage>
</organism>
<gene>
    <name evidence="1" type="ORF">TT172_LOCUS6974</name>
</gene>